<evidence type="ECO:0000256" key="1">
    <source>
        <dbReference type="ARBA" id="ARBA00003257"/>
    </source>
</evidence>
<evidence type="ECO:0000256" key="16">
    <source>
        <dbReference type="ARBA" id="ARBA00023136"/>
    </source>
</evidence>
<evidence type="ECO:0000256" key="18">
    <source>
        <dbReference type="RuleBase" id="RU003403"/>
    </source>
</evidence>
<feature type="transmembrane region" description="Helical" evidence="18">
    <location>
        <begin position="148"/>
        <end position="167"/>
    </location>
</feature>
<feature type="transmembrane region" description="Helical" evidence="18">
    <location>
        <begin position="93"/>
        <end position="113"/>
    </location>
</feature>
<dbReference type="PANTHER" id="PTHR46552">
    <property type="entry name" value="NADH-UBIQUINONE OXIDOREDUCTASE CHAIN 2"/>
    <property type="match status" value="1"/>
</dbReference>
<feature type="transmembrane region" description="Helical" evidence="18">
    <location>
        <begin position="236"/>
        <end position="255"/>
    </location>
</feature>
<evidence type="ECO:0000256" key="7">
    <source>
        <dbReference type="ARBA" id="ARBA00022660"/>
    </source>
</evidence>
<keyword evidence="9 18" id="KW-0999">Mitochondrion inner membrane</keyword>
<evidence type="ECO:0000256" key="2">
    <source>
        <dbReference type="ARBA" id="ARBA00004448"/>
    </source>
</evidence>
<feature type="transmembrane region" description="Helical" evidence="18">
    <location>
        <begin position="196"/>
        <end position="215"/>
    </location>
</feature>
<dbReference type="GO" id="GO:0005743">
    <property type="term" value="C:mitochondrial inner membrane"/>
    <property type="evidence" value="ECO:0007669"/>
    <property type="project" value="UniProtKB-SubCell"/>
</dbReference>
<dbReference type="PANTHER" id="PTHR46552:SF1">
    <property type="entry name" value="NADH-UBIQUINONE OXIDOREDUCTASE CHAIN 2"/>
    <property type="match status" value="1"/>
</dbReference>
<name>A0A4D6X343_9HEMI</name>
<evidence type="ECO:0000256" key="3">
    <source>
        <dbReference type="ARBA" id="ARBA00007012"/>
    </source>
</evidence>
<evidence type="ECO:0000256" key="5">
    <source>
        <dbReference type="ARBA" id="ARBA00021008"/>
    </source>
</evidence>
<feature type="domain" description="NADH:quinone oxidoreductase/Mrp antiporter transmembrane" evidence="19">
    <location>
        <begin position="24"/>
        <end position="283"/>
    </location>
</feature>
<evidence type="ECO:0000256" key="6">
    <source>
        <dbReference type="ARBA" id="ARBA00022448"/>
    </source>
</evidence>
<keyword evidence="6" id="KW-0813">Transport</keyword>
<reference evidence="20" key="1">
    <citation type="journal article" date="2019" name="Syst. Entomol.">
        <title>Higher level phylogeny and evolutionary history of Pentatomomorpha (Hemiptera: Heteroptera) inferred from mitochondrial genome sequences.</title>
        <authorList>
            <person name="Liu Y."/>
            <person name="Li H."/>
            <person name="Song F."/>
            <person name="Zhao Y."/>
            <person name="Wilson J.J."/>
            <person name="Cai W."/>
        </authorList>
    </citation>
    <scope>NUCLEOTIDE SEQUENCE</scope>
</reference>
<dbReference type="InterPro" id="IPR050175">
    <property type="entry name" value="Complex_I_Subunit_2"/>
</dbReference>
<feature type="transmembrane region" description="Helical" evidence="18">
    <location>
        <begin position="7"/>
        <end position="24"/>
    </location>
</feature>
<keyword evidence="14 18" id="KW-0830">Ubiquinone</keyword>
<dbReference type="GO" id="GO:0008137">
    <property type="term" value="F:NADH dehydrogenase (ubiquinone) activity"/>
    <property type="evidence" value="ECO:0007669"/>
    <property type="project" value="UniProtKB-EC"/>
</dbReference>
<comment type="function">
    <text evidence="18">Core subunit of the mitochondrial membrane respiratory chain NADH dehydrogenase (Complex I) which catalyzes electron transfer from NADH through the respiratory chain, using ubiquinone as an electron acceptor. Essential for the catalytic activity and assembly of complex I.</text>
</comment>
<keyword evidence="11 18" id="KW-0249">Electron transport</keyword>
<comment type="catalytic activity">
    <reaction evidence="17 18">
        <text>a ubiquinone + NADH + 5 H(+)(in) = a ubiquinol + NAD(+) + 4 H(+)(out)</text>
        <dbReference type="Rhea" id="RHEA:29091"/>
        <dbReference type="Rhea" id="RHEA-COMP:9565"/>
        <dbReference type="Rhea" id="RHEA-COMP:9566"/>
        <dbReference type="ChEBI" id="CHEBI:15378"/>
        <dbReference type="ChEBI" id="CHEBI:16389"/>
        <dbReference type="ChEBI" id="CHEBI:17976"/>
        <dbReference type="ChEBI" id="CHEBI:57540"/>
        <dbReference type="ChEBI" id="CHEBI:57945"/>
        <dbReference type="EC" id="7.1.1.2"/>
    </reaction>
</comment>
<evidence type="ECO:0000256" key="15">
    <source>
        <dbReference type="ARBA" id="ARBA00023128"/>
    </source>
</evidence>
<proteinExistence type="inferred from homology"/>
<evidence type="ECO:0000256" key="10">
    <source>
        <dbReference type="ARBA" id="ARBA00022967"/>
    </source>
</evidence>
<feature type="transmembrane region" description="Helical" evidence="18">
    <location>
        <begin position="267"/>
        <end position="287"/>
    </location>
</feature>
<evidence type="ECO:0000256" key="13">
    <source>
        <dbReference type="ARBA" id="ARBA00023027"/>
    </source>
</evidence>
<geneLocation type="mitochondrion" evidence="20"/>
<dbReference type="GO" id="GO:0006120">
    <property type="term" value="P:mitochondrial electron transport, NADH to ubiquinone"/>
    <property type="evidence" value="ECO:0007669"/>
    <property type="project" value="InterPro"/>
</dbReference>
<dbReference type="Pfam" id="PF00361">
    <property type="entry name" value="Proton_antipo_M"/>
    <property type="match status" value="1"/>
</dbReference>
<evidence type="ECO:0000259" key="19">
    <source>
        <dbReference type="Pfam" id="PF00361"/>
    </source>
</evidence>
<keyword evidence="7 18" id="KW-0679">Respiratory chain</keyword>
<keyword evidence="8 18" id="KW-0812">Transmembrane</keyword>
<dbReference type="InterPro" id="IPR003917">
    <property type="entry name" value="NADH_UbQ_OxRdtase_chain2"/>
</dbReference>
<dbReference type="PRINTS" id="PR01436">
    <property type="entry name" value="NADHDHGNASE2"/>
</dbReference>
<feature type="transmembrane region" description="Helical" evidence="18">
    <location>
        <begin position="58"/>
        <end position="81"/>
    </location>
</feature>
<dbReference type="AlphaFoldDB" id="A0A4D6X343"/>
<keyword evidence="16 18" id="KW-0472">Membrane</keyword>
<evidence type="ECO:0000313" key="20">
    <source>
        <dbReference type="EMBL" id="QCI09391.1"/>
    </source>
</evidence>
<evidence type="ECO:0000256" key="14">
    <source>
        <dbReference type="ARBA" id="ARBA00023075"/>
    </source>
</evidence>
<keyword evidence="10 18" id="KW-1278">Translocase</keyword>
<comment type="function">
    <text evidence="1">Core subunit of the mitochondrial membrane respiratory chain NADH dehydrogenase (Complex I) that is believed to belong to the minimal assembly required for catalysis. Complex I functions in the transfer of electrons from NADH to the respiratory chain. The immediate electron acceptor for the enzyme is believed to be ubiquinone.</text>
</comment>
<protein>
    <recommendedName>
        <fullName evidence="5 18">NADH-ubiquinone oxidoreductase chain 2</fullName>
        <ecNumber evidence="4 18">7.1.1.2</ecNumber>
    </recommendedName>
</protein>
<evidence type="ECO:0000256" key="17">
    <source>
        <dbReference type="ARBA" id="ARBA00049551"/>
    </source>
</evidence>
<evidence type="ECO:0000256" key="11">
    <source>
        <dbReference type="ARBA" id="ARBA00022982"/>
    </source>
</evidence>
<comment type="subcellular location">
    <subcellularLocation>
        <location evidence="2 18">Mitochondrion inner membrane</location>
        <topology evidence="2 18">Multi-pass membrane protein</topology>
    </subcellularLocation>
</comment>
<keyword evidence="13 18" id="KW-0520">NAD</keyword>
<comment type="similarity">
    <text evidence="3 18">Belongs to the complex I subunit 2 family.</text>
</comment>
<keyword evidence="15 18" id="KW-0496">Mitochondrion</keyword>
<dbReference type="InterPro" id="IPR001750">
    <property type="entry name" value="ND/Mrp_TM"/>
</dbReference>
<evidence type="ECO:0000256" key="12">
    <source>
        <dbReference type="ARBA" id="ARBA00022989"/>
    </source>
</evidence>
<sequence>MILNSNKILFLTILIVSTMITLSANNWLGMWMGLEMNLMSFIPLISKSKNKKSSQAMMIYFLTQSIGSITLLFSIIMNSLIFTAPNLTNELVIIMMMISIMIKVGAAPFHFWLPEMMANLNWSECMLLMTWQKIAPLFILSNMIPNNWFLYLSVLMSAAIGSIGGLNQTSLRKILAYSSINHLSWMMMFMSMNVSWYKYLIIYSMLIVMICMLMSMKNAFFINQLVSSSPSIMEKFTYTILLLSIGGLPPFLGFLPKWMVIQSMINSGMYLLMVIMMLLSLITLFYYMRMMTAFILSYSTMNKWIINKTPNKLMLFMFMSMNLTLPVFMIIGFF</sequence>
<keyword evidence="12 18" id="KW-1133">Transmembrane helix</keyword>
<organism evidence="20">
    <name type="scientific">Mictis tenebrosa</name>
    <dbReference type="NCBI Taxonomy" id="2575658"/>
    <lineage>
        <taxon>Eukaryota</taxon>
        <taxon>Metazoa</taxon>
        <taxon>Ecdysozoa</taxon>
        <taxon>Arthropoda</taxon>
        <taxon>Hexapoda</taxon>
        <taxon>Insecta</taxon>
        <taxon>Pterygota</taxon>
        <taxon>Neoptera</taxon>
        <taxon>Paraneoptera</taxon>
        <taxon>Hemiptera</taxon>
        <taxon>Heteroptera</taxon>
        <taxon>Panheteroptera</taxon>
        <taxon>Pentatomomorpha</taxon>
        <taxon>Coreoidea</taxon>
        <taxon>Coreidae</taxon>
        <taxon>Coreinae</taxon>
        <taxon>Mictis</taxon>
    </lineage>
</organism>
<dbReference type="EC" id="7.1.1.2" evidence="4 18"/>
<evidence type="ECO:0000256" key="4">
    <source>
        <dbReference type="ARBA" id="ARBA00012944"/>
    </source>
</evidence>
<dbReference type="EMBL" id="MF497729">
    <property type="protein sequence ID" value="QCI09391.1"/>
    <property type="molecule type" value="Genomic_DNA"/>
</dbReference>
<evidence type="ECO:0000256" key="9">
    <source>
        <dbReference type="ARBA" id="ARBA00022792"/>
    </source>
</evidence>
<evidence type="ECO:0000256" key="8">
    <source>
        <dbReference type="ARBA" id="ARBA00022692"/>
    </source>
</evidence>
<feature type="transmembrane region" description="Helical" evidence="18">
    <location>
        <begin position="313"/>
        <end position="333"/>
    </location>
</feature>
<gene>
    <name evidence="20" type="primary">ND2</name>
</gene>
<accession>A0A4D6X343</accession>